<dbReference type="InterPro" id="IPR027417">
    <property type="entry name" value="P-loop_NTPase"/>
</dbReference>
<dbReference type="SUPFAM" id="SSF52540">
    <property type="entry name" value="P-loop containing nucleoside triphosphate hydrolases"/>
    <property type="match status" value="1"/>
</dbReference>
<protein>
    <recommendedName>
        <fullName evidence="2">Helicase ATP-binding domain-containing protein</fullName>
    </recommendedName>
</protein>
<evidence type="ECO:0000259" key="2">
    <source>
        <dbReference type="PROSITE" id="PS51192"/>
    </source>
</evidence>
<dbReference type="Pfam" id="PF07669">
    <property type="entry name" value="Eco57I"/>
    <property type="match status" value="1"/>
</dbReference>
<proteinExistence type="predicted"/>
<dbReference type="EMBL" id="MN740481">
    <property type="protein sequence ID" value="QHU29114.1"/>
    <property type="molecule type" value="Genomic_DNA"/>
</dbReference>
<dbReference type="Gene3D" id="3.40.50.150">
    <property type="entry name" value="Vaccinia Virus protein VP39"/>
    <property type="match status" value="1"/>
</dbReference>
<dbReference type="GO" id="GO:0006304">
    <property type="term" value="P:DNA modification"/>
    <property type="evidence" value="ECO:0007669"/>
    <property type="project" value="InterPro"/>
</dbReference>
<evidence type="ECO:0000256" key="1">
    <source>
        <dbReference type="SAM" id="Coils"/>
    </source>
</evidence>
<dbReference type="Gene3D" id="3.40.50.300">
    <property type="entry name" value="P-loop containing nucleotide triphosphate hydrolases"/>
    <property type="match status" value="1"/>
</dbReference>
<dbReference type="PROSITE" id="PS51192">
    <property type="entry name" value="HELICASE_ATP_BIND_1"/>
    <property type="match status" value="1"/>
</dbReference>
<feature type="domain" description="Helicase ATP-binding" evidence="2">
    <location>
        <begin position="300"/>
        <end position="490"/>
    </location>
</feature>
<dbReference type="InterPro" id="IPR006935">
    <property type="entry name" value="Helicase/UvrB_N"/>
</dbReference>
<reference evidence="3" key="1">
    <citation type="journal article" date="2020" name="Nature">
        <title>Giant virus diversity and host interactions through global metagenomics.</title>
        <authorList>
            <person name="Schulz F."/>
            <person name="Roux S."/>
            <person name="Paez-Espino D."/>
            <person name="Jungbluth S."/>
            <person name="Walsh D.A."/>
            <person name="Denef V.J."/>
            <person name="McMahon K.D."/>
            <person name="Konstantinidis K.T."/>
            <person name="Eloe-Fadrosh E.A."/>
            <person name="Kyrpides N.C."/>
            <person name="Woyke T."/>
        </authorList>
    </citation>
    <scope>NUCLEOTIDE SEQUENCE</scope>
    <source>
        <strain evidence="3">GVMAG-M-3300027804-47</strain>
    </source>
</reference>
<accession>A0A6C0LHU5</accession>
<dbReference type="GO" id="GO:0016787">
    <property type="term" value="F:hydrolase activity"/>
    <property type="evidence" value="ECO:0007669"/>
    <property type="project" value="InterPro"/>
</dbReference>
<evidence type="ECO:0000313" key="3">
    <source>
        <dbReference type="EMBL" id="QHU29114.1"/>
    </source>
</evidence>
<dbReference type="GO" id="GO:0003677">
    <property type="term" value="F:DNA binding"/>
    <property type="evidence" value="ECO:0007669"/>
    <property type="project" value="InterPro"/>
</dbReference>
<dbReference type="PRINTS" id="PR00507">
    <property type="entry name" value="N12N6MTFRASE"/>
</dbReference>
<keyword evidence="1" id="KW-0175">Coiled coil</keyword>
<dbReference type="InterPro" id="IPR029063">
    <property type="entry name" value="SAM-dependent_MTases_sf"/>
</dbReference>
<dbReference type="SUPFAM" id="SSF53335">
    <property type="entry name" value="S-adenosyl-L-methionine-dependent methyltransferases"/>
    <property type="match status" value="1"/>
</dbReference>
<name>A0A6C0LHU5_9ZZZZ</name>
<dbReference type="Pfam" id="PF04851">
    <property type="entry name" value="ResIII"/>
    <property type="match status" value="1"/>
</dbReference>
<dbReference type="InterPro" id="IPR014001">
    <property type="entry name" value="Helicase_ATP-bd"/>
</dbReference>
<feature type="coiled-coil region" evidence="1">
    <location>
        <begin position="716"/>
        <end position="743"/>
    </location>
</feature>
<sequence>MNKCIDTKGVHKVCEKGKICNPKTGRCIIDRTHKKSIIQPRTKKNIKDFVKDIRNYKTAKDVIEGYKDDKDASNVIKDLENSKSIQGYIYERLWDICIKLGITDLTDSNTKHGIGNINNKKSATFENINDFFDVYLMDGVISGNSGGYSDITFDNKNTLYLVSAKYIKGGDIKDFDIQNLCTIIKDREDDGYDAIKTLLFVKNKEKFKELCKATNKSSNVLINYISPEGNYENVYDLGDLELHFYKLKKLLELFDYWKDTESIEIFKRTYLKIKDRVLRPFIPRFHQELFVEKITALMKTIIHAKNKNILVGAIPRSGKTYMMAGAILRHVKEHMKTEKTYNNYVIITPSPNETLIQYKETFDNHIDFKRYNIEAGIVKAGKDKDIEFNENKSKHYVYLISKQRLGNVKGDKVEIDDNIYKVNIERYFGEKNNIKIIFMDEAHFGMTTEIAQQIVKTLNTNDSVKIFVTATYNKPHKEYGIDSNYLIKWDLDDIKMIKDMTNKTSSFREVVKHLSKRFSKNIVKKVLKNNGWDWGDQSTVSINNNNKTIIENIIKQYMYFPEPYMITSVWDSEFFEQQRKLLVDTNVGFNMGKLFQHKTNVSFVNEEQLVQLFQYYFGYPATDDDNRISMGYATQNQYKMKGVLPRIERICNNKCRTLQTPLHKTTQLWFLPPDHIAHIMNALLHLLNFKFHYIFTKYMFYIADRAPTFGNNRFANVEYMEKADNIKKEIRNLEEKIRYLKYDGLIILAGKRLQLGISLENVDIVSLFTNITATDAIYQMIFRSMTEIDDDVKCDGSSFCPKKKYGFMVDLNPQRTIYTLEYFADRISNKDDKEGGKDEANRIIADLINIDKDKFINKYETEADNQRYVKEFFDRLISSWEINTENIKTILKEQDIFTENIKDLLTDDFDIRRLFNNEKGKNKKAVIIPEQVFLSGKRRLKDIYAKQPKIKKEISVSEMWYDILSESISILTFISSYSNLECIFTDDKIKEINYEILKIFDELDNDEHLKEIFVFYLKKRVIKKDTISNYELFNMVYNIIRLMNEKPAKLDRQSGGHIEINKIIHMKKQKIYNIKELDKLLEFINANLAPKQTEKKERGEVFTPMNLVNEMLDTLPKDVWKNKNLKWLDPAAGMGNFPVAVYMRLMNGLKIENEENRRKHILENMLYMVEIDKANVFMMKKIFCGTTYKLNIFEGSFLDYKTGGSKDKFDIVMGNPPYQNTNEEGERRALLNNLWSVFIDRSFRNFVRDDGYLLFITPYSWMTPGFKHKDIFYNNYIIHLNIMECEKYFKGVGSSFSYYLIKKTWVKKDTTVICQYDKKIYESKMLINDIHFLPTLLTDKSLSIIHKFYNNKFAKVSFESSSELHHWKNKDLIGECNKTVFKYPILHTSSHKNICSKIKHSLADKNKILLNTSGYLKPIYDAGKYGFTEAQLYIVTNNKKYVDVLNSKLYQFIFTICKWSGFNSLSIFKNIPYIEDGSVSNDELYRLFKLTKDERSFINKII</sequence>
<organism evidence="3">
    <name type="scientific">viral metagenome</name>
    <dbReference type="NCBI Taxonomy" id="1070528"/>
    <lineage>
        <taxon>unclassified sequences</taxon>
        <taxon>metagenomes</taxon>
        <taxon>organismal metagenomes</taxon>
    </lineage>
</organism>
<dbReference type="InterPro" id="IPR011639">
    <property type="entry name" value="MethylTrfase_TaqI-like_dom"/>
</dbReference>
<dbReference type="GO" id="GO:0005524">
    <property type="term" value="F:ATP binding"/>
    <property type="evidence" value="ECO:0007669"/>
    <property type="project" value="InterPro"/>
</dbReference>